<dbReference type="PANTHER" id="PTHR34236:SF1">
    <property type="entry name" value="DIMETHYL SULFOXIDE REDUCTASE TRANSCRIPTIONAL ACTIVATOR"/>
    <property type="match status" value="1"/>
</dbReference>
<evidence type="ECO:0000313" key="5">
    <source>
        <dbReference type="EMBL" id="QPV61789.1"/>
    </source>
</evidence>
<accession>A0A7T3FW13</accession>
<keyword evidence="6" id="KW-1185">Reference proteome</keyword>
<dbReference type="Proteomes" id="UP000595001">
    <property type="component" value="Chromosome"/>
</dbReference>
<organism evidence="5 6">
    <name type="scientific">Halosimplex litoreum</name>
    <dbReference type="NCBI Taxonomy" id="1198301"/>
    <lineage>
        <taxon>Archaea</taxon>
        <taxon>Methanobacteriati</taxon>
        <taxon>Methanobacteriota</taxon>
        <taxon>Stenosarchaea group</taxon>
        <taxon>Halobacteria</taxon>
        <taxon>Halobacteriales</taxon>
        <taxon>Haloarculaceae</taxon>
        <taxon>Halosimplex</taxon>
    </lineage>
</organism>
<dbReference type="PANTHER" id="PTHR34236">
    <property type="entry name" value="DIMETHYL SULFOXIDE REDUCTASE TRANSCRIPTIONAL ACTIVATOR"/>
    <property type="match status" value="1"/>
</dbReference>
<evidence type="ECO:0000256" key="2">
    <source>
        <dbReference type="ARBA" id="ARBA00023163"/>
    </source>
</evidence>
<dbReference type="InterPro" id="IPR007050">
    <property type="entry name" value="HTH_bacterioopsin"/>
</dbReference>
<dbReference type="GeneID" id="60589556"/>
<dbReference type="Pfam" id="PF04967">
    <property type="entry name" value="HTH_10"/>
    <property type="match status" value="1"/>
</dbReference>
<name>A0A7T3FW13_9EURY</name>
<dbReference type="OrthoDB" id="27447at2157"/>
<gene>
    <name evidence="5" type="ORF">I7X12_13645</name>
</gene>
<sequence>MRQVTFETTYPPEAAHPIHRRLADEGPATRADVLIWGPTADVTALVWFDGEPSAVEEVLDAVDSATGTQLVAADDGTYAFVRQSEYELPDDALEAVAGSRVAFVPPLSFRASGVARFEAVGEPAAVSEFYGDLDAAFDTAVVRVREFRRWPEPARLTDRQRQALEAAVAVGYYDVDRSGSVTDVAAELDCAPSTAGELLRRAESTVLTAFVGES</sequence>
<feature type="domain" description="HVO-0513-like N-terminal" evidence="4">
    <location>
        <begin position="16"/>
        <end position="146"/>
    </location>
</feature>
<feature type="domain" description="HTH bat-type" evidence="3">
    <location>
        <begin position="156"/>
        <end position="207"/>
    </location>
</feature>
<evidence type="ECO:0000259" key="4">
    <source>
        <dbReference type="Pfam" id="PF24278"/>
    </source>
</evidence>
<evidence type="ECO:0000256" key="1">
    <source>
        <dbReference type="ARBA" id="ARBA00023015"/>
    </source>
</evidence>
<dbReference type="EMBL" id="CP065856">
    <property type="protein sequence ID" value="QPV61789.1"/>
    <property type="molecule type" value="Genomic_DNA"/>
</dbReference>
<evidence type="ECO:0000313" key="6">
    <source>
        <dbReference type="Proteomes" id="UP000595001"/>
    </source>
</evidence>
<dbReference type="InterPro" id="IPR056493">
    <property type="entry name" value="HVO_0513_N"/>
</dbReference>
<reference evidence="5 6" key="1">
    <citation type="submission" date="2020-12" db="EMBL/GenBank/DDBJ databases">
        <title>Halosimplex halophilum sp. nov. and Halosimplex salinum sp. nov., two new members of the genus Halosimplex.</title>
        <authorList>
            <person name="Cui H.L."/>
        </authorList>
    </citation>
    <scope>NUCLEOTIDE SEQUENCE [LARGE SCALE GENOMIC DNA]</scope>
    <source>
        <strain evidence="5 6">YGH94</strain>
    </source>
</reference>
<dbReference type="RefSeq" id="WP_198060614.1">
    <property type="nucleotide sequence ID" value="NZ_CP065856.1"/>
</dbReference>
<keyword evidence="2" id="KW-0804">Transcription</keyword>
<dbReference type="AlphaFoldDB" id="A0A7T3FW13"/>
<keyword evidence="1" id="KW-0805">Transcription regulation</keyword>
<dbReference type="Pfam" id="PF24278">
    <property type="entry name" value="HVO_0513_N"/>
    <property type="match status" value="1"/>
</dbReference>
<protein>
    <submittedName>
        <fullName evidence="5">Helix-turn-helix domain-containing protein</fullName>
    </submittedName>
</protein>
<proteinExistence type="predicted"/>
<dbReference type="KEGG" id="hlt:I7X12_13645"/>
<evidence type="ECO:0000259" key="3">
    <source>
        <dbReference type="Pfam" id="PF04967"/>
    </source>
</evidence>